<reference evidence="7" key="2">
    <citation type="submission" date="2020-04" db="EMBL/GenBank/DDBJ databases">
        <authorList>
            <consortium name="NCBI Genome Project"/>
        </authorList>
    </citation>
    <scope>NUCLEOTIDE SEQUENCE</scope>
    <source>
        <strain evidence="7">CBS 781.70</strain>
    </source>
</reference>
<dbReference type="Gene3D" id="3.40.50.1820">
    <property type="entry name" value="alpha/beta hydrolase"/>
    <property type="match status" value="1"/>
</dbReference>
<dbReference type="AlphaFoldDB" id="A0A6G1FVF2"/>
<dbReference type="GeneID" id="54417247"/>
<dbReference type="InterPro" id="IPR033140">
    <property type="entry name" value="Lipase_GDXG_put_SER_AS"/>
</dbReference>
<dbReference type="PANTHER" id="PTHR48081">
    <property type="entry name" value="AB HYDROLASE SUPERFAMILY PROTEIN C4A8.06C"/>
    <property type="match status" value="1"/>
</dbReference>
<dbReference type="OrthoDB" id="2152029at2759"/>
<evidence type="ECO:0000313" key="5">
    <source>
        <dbReference type="EMBL" id="KAF1809700.1"/>
    </source>
</evidence>
<organism evidence="5">
    <name type="scientific">Eremomyces bilateralis CBS 781.70</name>
    <dbReference type="NCBI Taxonomy" id="1392243"/>
    <lineage>
        <taxon>Eukaryota</taxon>
        <taxon>Fungi</taxon>
        <taxon>Dikarya</taxon>
        <taxon>Ascomycota</taxon>
        <taxon>Pezizomycotina</taxon>
        <taxon>Dothideomycetes</taxon>
        <taxon>Dothideomycetes incertae sedis</taxon>
        <taxon>Eremomycetales</taxon>
        <taxon>Eremomycetaceae</taxon>
        <taxon>Eremomyces</taxon>
    </lineage>
</organism>
<name>A0A6G1FVF2_9PEZI</name>
<feature type="active site" evidence="3">
    <location>
        <position position="162"/>
    </location>
</feature>
<reference evidence="5 7" key="1">
    <citation type="submission" date="2020-01" db="EMBL/GenBank/DDBJ databases">
        <authorList>
            <consortium name="DOE Joint Genome Institute"/>
            <person name="Haridas S."/>
            <person name="Albert R."/>
            <person name="Binder M."/>
            <person name="Bloem J."/>
            <person name="Labutti K."/>
            <person name="Salamov A."/>
            <person name="Andreopoulos B."/>
            <person name="Baker S.E."/>
            <person name="Barry K."/>
            <person name="Bills G."/>
            <person name="Bluhm B.H."/>
            <person name="Cannon C."/>
            <person name="Castanera R."/>
            <person name="Culley D.E."/>
            <person name="Daum C."/>
            <person name="Ezra D."/>
            <person name="Gonzalez J.B."/>
            <person name="Henrissat B."/>
            <person name="Kuo A."/>
            <person name="Liang C."/>
            <person name="Lipzen A."/>
            <person name="Lutzoni F."/>
            <person name="Magnuson J."/>
            <person name="Mondo S."/>
            <person name="Nolan M."/>
            <person name="Ohm R."/>
            <person name="Pangilinan J."/>
            <person name="Park H.-J."/>
            <person name="Ramirez L."/>
            <person name="Alfaro M."/>
            <person name="Sun H."/>
            <person name="Tritt A."/>
            <person name="Yoshinaga Y."/>
            <person name="Zwiers L.-H."/>
            <person name="Turgeon B.G."/>
            <person name="Goodwin S.B."/>
            <person name="Spatafora J.W."/>
            <person name="Crous P.W."/>
            <person name="Grigoriev I.V."/>
        </authorList>
    </citation>
    <scope>NUCLEOTIDE SEQUENCE</scope>
    <source>
        <strain evidence="5 7">CBS 781.70</strain>
    </source>
</reference>
<dbReference type="RefSeq" id="XP_033531331.1">
    <property type="nucleotide sequence ID" value="XM_033676677.1"/>
</dbReference>
<evidence type="ECO:0000256" key="3">
    <source>
        <dbReference type="PROSITE-ProRule" id="PRU10038"/>
    </source>
</evidence>
<evidence type="ECO:0000313" key="6">
    <source>
        <dbReference type="Proteomes" id="UP000504638"/>
    </source>
</evidence>
<dbReference type="GO" id="GO:0016787">
    <property type="term" value="F:hydrolase activity"/>
    <property type="evidence" value="ECO:0007669"/>
    <property type="project" value="UniProtKB-KW"/>
</dbReference>
<sequence>MITYPFKSKDKKAPRYINDLAYAAVRDAVMSRTLQQARGMTPGSDKVLDRMVKRRRKKLDNVKLPEGILAHWLGPRNAKYTMIYYHGGGFIDAIMPGHVRFLFSLMKEMRKSGKNMSVVVLAYSLAPEKPYPTQLRQGVNFLRHMIEVEKKDTSQLIIAGDSAGGNLVLSVLSHIAHPHPDIPPLNLPGPLHAAVAFSPWISFRGTEDSMIENIGSDIFYPATVVWAAKNFLYSGIGKGRKPRPGHLGDEWSEPIVCDEQWWEGAASLVTHMMIWGGGGEIMIDSIREIAQKITTGFENAAKAAWEGERENIGKVTLIVAPRACHVEPVVDHSMPFKNQKSSQGIREYLRSILD</sequence>
<dbReference type="PROSITE" id="PS01174">
    <property type="entry name" value="LIPASE_GDXG_SER"/>
    <property type="match status" value="1"/>
</dbReference>
<accession>A0A6G1FVF2</accession>
<dbReference type="InterPro" id="IPR013094">
    <property type="entry name" value="AB_hydrolase_3"/>
</dbReference>
<dbReference type="SUPFAM" id="SSF53474">
    <property type="entry name" value="alpha/beta-Hydrolases"/>
    <property type="match status" value="1"/>
</dbReference>
<evidence type="ECO:0000259" key="4">
    <source>
        <dbReference type="Pfam" id="PF07859"/>
    </source>
</evidence>
<keyword evidence="2 5" id="KW-0378">Hydrolase</keyword>
<protein>
    <submittedName>
        <fullName evidence="5 7">Alpha/beta-hydrolase</fullName>
    </submittedName>
</protein>
<dbReference type="PANTHER" id="PTHR48081:SF31">
    <property type="entry name" value="STERYL ACETYL HYDROLASE MUG81-RELATED"/>
    <property type="match status" value="1"/>
</dbReference>
<gene>
    <name evidence="5 7" type="ORF">P152DRAFT_402894</name>
</gene>
<evidence type="ECO:0000256" key="1">
    <source>
        <dbReference type="ARBA" id="ARBA00010515"/>
    </source>
</evidence>
<dbReference type="Proteomes" id="UP000504638">
    <property type="component" value="Unplaced"/>
</dbReference>
<evidence type="ECO:0000313" key="7">
    <source>
        <dbReference type="RefSeq" id="XP_033531331.1"/>
    </source>
</evidence>
<keyword evidence="6" id="KW-1185">Reference proteome</keyword>
<feature type="domain" description="Alpha/beta hydrolase fold-3" evidence="4">
    <location>
        <begin position="82"/>
        <end position="294"/>
    </location>
</feature>
<reference evidence="7" key="3">
    <citation type="submission" date="2025-04" db="UniProtKB">
        <authorList>
            <consortium name="RefSeq"/>
        </authorList>
    </citation>
    <scope>IDENTIFICATION</scope>
    <source>
        <strain evidence="7">CBS 781.70</strain>
    </source>
</reference>
<dbReference type="EMBL" id="ML975171">
    <property type="protein sequence ID" value="KAF1809700.1"/>
    <property type="molecule type" value="Genomic_DNA"/>
</dbReference>
<dbReference type="Pfam" id="PF07859">
    <property type="entry name" value="Abhydrolase_3"/>
    <property type="match status" value="1"/>
</dbReference>
<dbReference type="InterPro" id="IPR050300">
    <property type="entry name" value="GDXG_lipolytic_enzyme"/>
</dbReference>
<evidence type="ECO:0000256" key="2">
    <source>
        <dbReference type="ARBA" id="ARBA00022801"/>
    </source>
</evidence>
<comment type="similarity">
    <text evidence="1">Belongs to the 'GDXG' lipolytic enzyme family.</text>
</comment>
<dbReference type="InterPro" id="IPR029058">
    <property type="entry name" value="AB_hydrolase_fold"/>
</dbReference>
<proteinExistence type="inferred from homology"/>